<dbReference type="PANTHER" id="PTHR43827:SF3">
    <property type="entry name" value="NADP-DEPENDENT OXIDOREDUCTASE DOMAIN-CONTAINING PROTEIN"/>
    <property type="match status" value="1"/>
</dbReference>
<protein>
    <submittedName>
        <fullName evidence="8">Oxidoreductase</fullName>
    </submittedName>
</protein>
<evidence type="ECO:0000256" key="3">
    <source>
        <dbReference type="ARBA" id="ARBA00023002"/>
    </source>
</evidence>
<sequence length="279" mass="30143">MAANLAPTVLLNTGFSMPRTGFGTWPLRGDDCASAVVSAIDAGYRSIDTAAAYHNEDGVGLGLKNSGLAREELFVTTKLRGQSQGGGRAREALLTSLDKLGLDYVDLYLIHWPNPSVDLYVEAYAELLELADEGLIRSVGVSNFKQEHLKKIVDATGIEPAVDQIQVSPTIGRKALVADIQRSSTVVVAWSPLERNSGVLQSPTLTTIADRLKVSTGQVALRWLVERDIVPIPHSGNPERQKQNADIFDFELSKSDMTAIDALDSDAEGELDSATHIEM</sequence>
<evidence type="ECO:0000256" key="5">
    <source>
        <dbReference type="PIRSR" id="PIRSR000097-2"/>
    </source>
</evidence>
<dbReference type="InterPro" id="IPR036812">
    <property type="entry name" value="NAD(P)_OxRdtase_dom_sf"/>
</dbReference>
<reference evidence="8" key="1">
    <citation type="journal article" date="2014" name="Int. J. Syst. Evol. Microbiol.">
        <title>Complete genome sequence of Corynebacterium casei LMG S-19264T (=DSM 44701T), isolated from a smear-ripened cheese.</title>
        <authorList>
            <consortium name="US DOE Joint Genome Institute (JGI-PGF)"/>
            <person name="Walter F."/>
            <person name="Albersmeier A."/>
            <person name="Kalinowski J."/>
            <person name="Ruckert C."/>
        </authorList>
    </citation>
    <scope>NUCLEOTIDE SEQUENCE</scope>
    <source>
        <strain evidence="8">CGMCC 1.12813</strain>
    </source>
</reference>
<evidence type="ECO:0000256" key="4">
    <source>
        <dbReference type="PIRSR" id="PIRSR000097-1"/>
    </source>
</evidence>
<dbReference type="Proteomes" id="UP000606922">
    <property type="component" value="Unassembled WGS sequence"/>
</dbReference>
<dbReference type="Pfam" id="PF00248">
    <property type="entry name" value="Aldo_ket_red"/>
    <property type="match status" value="1"/>
</dbReference>
<name>A0A916S9R9_9MICO</name>
<evidence type="ECO:0000259" key="7">
    <source>
        <dbReference type="Pfam" id="PF00248"/>
    </source>
</evidence>
<feature type="active site" description="Proton donor" evidence="4">
    <location>
        <position position="53"/>
    </location>
</feature>
<feature type="binding site" evidence="5">
    <location>
        <position position="111"/>
    </location>
    <ligand>
        <name>substrate</name>
    </ligand>
</feature>
<evidence type="ECO:0000313" key="8">
    <source>
        <dbReference type="EMBL" id="GGA90998.1"/>
    </source>
</evidence>
<comment type="caution">
    <text evidence="8">The sequence shown here is derived from an EMBL/GenBank/DDBJ whole genome shotgun (WGS) entry which is preliminary data.</text>
</comment>
<dbReference type="RefSeq" id="WP_188508859.1">
    <property type="nucleotide sequence ID" value="NZ_BMGB01000001.1"/>
</dbReference>
<dbReference type="PIRSF" id="PIRSF000097">
    <property type="entry name" value="AKR"/>
    <property type="match status" value="1"/>
</dbReference>
<dbReference type="FunFam" id="3.20.20.100:FF:000002">
    <property type="entry name" value="2,5-diketo-D-gluconic acid reductase A"/>
    <property type="match status" value="1"/>
</dbReference>
<evidence type="ECO:0000256" key="6">
    <source>
        <dbReference type="PIRSR" id="PIRSR000097-3"/>
    </source>
</evidence>
<gene>
    <name evidence="8" type="ORF">GCM10010979_02080</name>
</gene>
<dbReference type="InterPro" id="IPR018170">
    <property type="entry name" value="Aldo/ket_reductase_CS"/>
</dbReference>
<dbReference type="PROSITE" id="PS00062">
    <property type="entry name" value="ALDOKETO_REDUCTASE_2"/>
    <property type="match status" value="1"/>
</dbReference>
<accession>A0A916S9R9</accession>
<organism evidence="8 9">
    <name type="scientific">Conyzicola nivalis</name>
    <dbReference type="NCBI Taxonomy" id="1477021"/>
    <lineage>
        <taxon>Bacteria</taxon>
        <taxon>Bacillati</taxon>
        <taxon>Actinomycetota</taxon>
        <taxon>Actinomycetes</taxon>
        <taxon>Micrococcales</taxon>
        <taxon>Microbacteriaceae</taxon>
        <taxon>Conyzicola</taxon>
    </lineage>
</organism>
<feature type="site" description="Lowers pKa of active site Tyr" evidence="6">
    <location>
        <position position="78"/>
    </location>
</feature>
<dbReference type="EMBL" id="BMGB01000001">
    <property type="protein sequence ID" value="GGA90998.1"/>
    <property type="molecule type" value="Genomic_DNA"/>
</dbReference>
<evidence type="ECO:0000256" key="2">
    <source>
        <dbReference type="ARBA" id="ARBA00022857"/>
    </source>
</evidence>
<dbReference type="InterPro" id="IPR020471">
    <property type="entry name" value="AKR"/>
</dbReference>
<dbReference type="PROSITE" id="PS00798">
    <property type="entry name" value="ALDOKETO_REDUCTASE_1"/>
    <property type="match status" value="1"/>
</dbReference>
<dbReference type="PRINTS" id="PR00069">
    <property type="entry name" value="ALDKETRDTASE"/>
</dbReference>
<evidence type="ECO:0000256" key="1">
    <source>
        <dbReference type="ARBA" id="ARBA00007905"/>
    </source>
</evidence>
<dbReference type="InterPro" id="IPR023210">
    <property type="entry name" value="NADP_OxRdtase_dom"/>
</dbReference>
<feature type="domain" description="NADP-dependent oxidoreductase" evidence="7">
    <location>
        <begin position="21"/>
        <end position="264"/>
    </location>
</feature>
<keyword evidence="2" id="KW-0521">NADP</keyword>
<dbReference type="SUPFAM" id="SSF51430">
    <property type="entry name" value="NAD(P)-linked oxidoreductase"/>
    <property type="match status" value="1"/>
</dbReference>
<comment type="similarity">
    <text evidence="1">Belongs to the aldo/keto reductase family.</text>
</comment>
<evidence type="ECO:0000313" key="9">
    <source>
        <dbReference type="Proteomes" id="UP000606922"/>
    </source>
</evidence>
<reference evidence="8" key="2">
    <citation type="submission" date="2020-09" db="EMBL/GenBank/DDBJ databases">
        <authorList>
            <person name="Sun Q."/>
            <person name="Zhou Y."/>
        </authorList>
    </citation>
    <scope>NUCLEOTIDE SEQUENCE</scope>
    <source>
        <strain evidence="8">CGMCC 1.12813</strain>
    </source>
</reference>
<proteinExistence type="inferred from homology"/>
<dbReference type="GO" id="GO:0016616">
    <property type="term" value="F:oxidoreductase activity, acting on the CH-OH group of donors, NAD or NADP as acceptor"/>
    <property type="evidence" value="ECO:0007669"/>
    <property type="project" value="UniProtKB-ARBA"/>
</dbReference>
<dbReference type="Gene3D" id="3.20.20.100">
    <property type="entry name" value="NADP-dependent oxidoreductase domain"/>
    <property type="match status" value="1"/>
</dbReference>
<keyword evidence="3" id="KW-0560">Oxidoreductase</keyword>
<dbReference type="AlphaFoldDB" id="A0A916S9R9"/>
<dbReference type="PANTHER" id="PTHR43827">
    <property type="entry name" value="2,5-DIKETO-D-GLUCONIC ACID REDUCTASE"/>
    <property type="match status" value="1"/>
</dbReference>
<keyword evidence="9" id="KW-1185">Reference proteome</keyword>